<dbReference type="PRINTS" id="PR00412">
    <property type="entry name" value="EPOXHYDRLASE"/>
</dbReference>
<dbReference type="InterPro" id="IPR000639">
    <property type="entry name" value="Epox_hydrolase-like"/>
</dbReference>
<keyword evidence="1" id="KW-0812">Transmembrane</keyword>
<name>A0A835A6G1_9POAL</name>
<evidence type="ECO:0000313" key="3">
    <source>
        <dbReference type="EMBL" id="KAF8656938.1"/>
    </source>
</evidence>
<gene>
    <name evidence="3" type="ORF">HU200_060438</name>
</gene>
<dbReference type="SUPFAM" id="SSF53474">
    <property type="entry name" value="alpha/beta-Hydrolases"/>
    <property type="match status" value="1"/>
</dbReference>
<dbReference type="PANTHER" id="PTHR43433:SF5">
    <property type="entry name" value="AB HYDROLASE-1 DOMAIN-CONTAINING PROTEIN"/>
    <property type="match status" value="1"/>
</dbReference>
<reference evidence="3" key="1">
    <citation type="submission" date="2020-07" db="EMBL/GenBank/DDBJ databases">
        <title>Genome sequence and genetic diversity analysis of an under-domesticated orphan crop, white fonio (Digitaria exilis).</title>
        <authorList>
            <person name="Bennetzen J.L."/>
            <person name="Chen S."/>
            <person name="Ma X."/>
            <person name="Wang X."/>
            <person name="Yssel A.E.J."/>
            <person name="Chaluvadi S.R."/>
            <person name="Johnson M."/>
            <person name="Gangashetty P."/>
            <person name="Hamidou F."/>
            <person name="Sanogo M.D."/>
            <person name="Zwaenepoel A."/>
            <person name="Wallace J."/>
            <person name="Van De Peer Y."/>
            <person name="Van Deynze A."/>
        </authorList>
    </citation>
    <scope>NUCLEOTIDE SEQUENCE</scope>
    <source>
        <tissue evidence="3">Leaves</tissue>
    </source>
</reference>
<dbReference type="PANTHER" id="PTHR43433">
    <property type="entry name" value="HYDROLASE, ALPHA/BETA FOLD FAMILY PROTEIN"/>
    <property type="match status" value="1"/>
</dbReference>
<evidence type="ECO:0000259" key="2">
    <source>
        <dbReference type="Pfam" id="PF00561"/>
    </source>
</evidence>
<comment type="caution">
    <text evidence="3">The sequence shown here is derived from an EMBL/GenBank/DDBJ whole genome shotgun (WGS) entry which is preliminary data.</text>
</comment>
<dbReference type="InterPro" id="IPR029058">
    <property type="entry name" value="AB_hydrolase_fold"/>
</dbReference>
<keyword evidence="1" id="KW-1133">Transmembrane helix</keyword>
<feature type="transmembrane region" description="Helical" evidence="1">
    <location>
        <begin position="38"/>
        <end position="61"/>
    </location>
</feature>
<evidence type="ECO:0000256" key="1">
    <source>
        <dbReference type="SAM" id="Phobius"/>
    </source>
</evidence>
<evidence type="ECO:0000313" key="4">
    <source>
        <dbReference type="Proteomes" id="UP000636709"/>
    </source>
</evidence>
<protein>
    <recommendedName>
        <fullName evidence="2">AB hydrolase-1 domain-containing protein</fullName>
    </recommendedName>
</protein>
<sequence>MPYCVVTAAATVAGGAHAQEAEEVRIFYQRYGHGATKVLLIIGTARLAHFPSSFMLLFFLFRSVSWAKGDRAALCKISSPINWDAGFAGTYESWGPQVKGLTGAVEPVDEEAPAGDDSGAAEGIEVCCFDNRGMGRSSVPANKSQYTTVIMAKDALALMDHLGWLKAHVVGHSMGSMIASKLAAMAPDRVASLALLNTTGGGYQCIPKVDWHTISLACRFLRARTPEQRAILDLEVHYTKEYLEELVGSSSRRQVLYQQYVKGLSSGGMQSRHGFDGQMNACWTHKLSTKELDKIRLAGFLVLIIHGRYDVVAQLYYARRLAEKLQPTAKLVELHGGHLVSHERPAEVNMSLMEMIKASKSNTDLEEWSNFPKKSEAGSLRTGDGDSAKYLIVTYKLLGKLQLILLFFFGAFYFILEHTRRTLRVLKPVRVSASTL</sequence>
<dbReference type="Pfam" id="PF00561">
    <property type="entry name" value="Abhydrolase_1"/>
    <property type="match status" value="1"/>
</dbReference>
<accession>A0A835A6G1</accession>
<keyword evidence="4" id="KW-1185">Reference proteome</keyword>
<dbReference type="GO" id="GO:0003824">
    <property type="term" value="F:catalytic activity"/>
    <property type="evidence" value="ECO:0007669"/>
    <property type="project" value="InterPro"/>
</dbReference>
<feature type="domain" description="AB hydrolase-1" evidence="2">
    <location>
        <begin position="118"/>
        <end position="345"/>
    </location>
</feature>
<dbReference type="AlphaFoldDB" id="A0A835A6G1"/>
<dbReference type="InterPro" id="IPR000073">
    <property type="entry name" value="AB_hydrolase_1"/>
</dbReference>
<proteinExistence type="predicted"/>
<organism evidence="3 4">
    <name type="scientific">Digitaria exilis</name>
    <dbReference type="NCBI Taxonomy" id="1010633"/>
    <lineage>
        <taxon>Eukaryota</taxon>
        <taxon>Viridiplantae</taxon>
        <taxon>Streptophyta</taxon>
        <taxon>Embryophyta</taxon>
        <taxon>Tracheophyta</taxon>
        <taxon>Spermatophyta</taxon>
        <taxon>Magnoliopsida</taxon>
        <taxon>Liliopsida</taxon>
        <taxon>Poales</taxon>
        <taxon>Poaceae</taxon>
        <taxon>PACMAD clade</taxon>
        <taxon>Panicoideae</taxon>
        <taxon>Panicodae</taxon>
        <taxon>Paniceae</taxon>
        <taxon>Anthephorinae</taxon>
        <taxon>Digitaria</taxon>
    </lineage>
</organism>
<dbReference type="EMBL" id="JACEFO010002521">
    <property type="protein sequence ID" value="KAF8656938.1"/>
    <property type="molecule type" value="Genomic_DNA"/>
</dbReference>
<keyword evidence="1" id="KW-0472">Membrane</keyword>
<dbReference type="InterPro" id="IPR050471">
    <property type="entry name" value="AB_hydrolase"/>
</dbReference>
<dbReference type="OrthoDB" id="19657at2759"/>
<feature type="transmembrane region" description="Helical" evidence="1">
    <location>
        <begin position="397"/>
        <end position="416"/>
    </location>
</feature>
<dbReference type="Proteomes" id="UP000636709">
    <property type="component" value="Unassembled WGS sequence"/>
</dbReference>
<dbReference type="Gene3D" id="3.40.50.1820">
    <property type="entry name" value="alpha/beta hydrolase"/>
    <property type="match status" value="1"/>
</dbReference>